<feature type="region of interest" description="Disordered" evidence="1">
    <location>
        <begin position="75"/>
        <end position="97"/>
    </location>
</feature>
<reference evidence="2" key="2">
    <citation type="journal article" date="2023" name="Science">
        <title>Genomic signatures of disease resistance in endangered staghorn corals.</title>
        <authorList>
            <person name="Vollmer S.V."/>
            <person name="Selwyn J.D."/>
            <person name="Despard B.A."/>
            <person name="Roesel C.L."/>
        </authorList>
    </citation>
    <scope>NUCLEOTIDE SEQUENCE</scope>
    <source>
        <strain evidence="2">K2</strain>
    </source>
</reference>
<keyword evidence="3" id="KW-1185">Reference proteome</keyword>
<dbReference type="AlphaFoldDB" id="A0AAD9R451"/>
<evidence type="ECO:0000313" key="3">
    <source>
        <dbReference type="Proteomes" id="UP001249851"/>
    </source>
</evidence>
<comment type="caution">
    <text evidence="2">The sequence shown here is derived from an EMBL/GenBank/DDBJ whole genome shotgun (WGS) entry which is preliminary data.</text>
</comment>
<evidence type="ECO:0000256" key="1">
    <source>
        <dbReference type="SAM" id="MobiDB-lite"/>
    </source>
</evidence>
<dbReference type="Proteomes" id="UP001249851">
    <property type="component" value="Unassembled WGS sequence"/>
</dbReference>
<proteinExistence type="predicted"/>
<protein>
    <submittedName>
        <fullName evidence="2">Uncharacterized protein</fullName>
    </submittedName>
</protein>
<sequence>MESSFPAATSDITKLRQKRKEVRECSFKLSSYLSGILRLTWQIKDSKKSDSGVKTFPVSSSASVAVSTAVSQKPYKPERKIVGPQPLRTLRNEEECS</sequence>
<organism evidence="2 3">
    <name type="scientific">Acropora cervicornis</name>
    <name type="common">Staghorn coral</name>
    <dbReference type="NCBI Taxonomy" id="6130"/>
    <lineage>
        <taxon>Eukaryota</taxon>
        <taxon>Metazoa</taxon>
        <taxon>Cnidaria</taxon>
        <taxon>Anthozoa</taxon>
        <taxon>Hexacorallia</taxon>
        <taxon>Scleractinia</taxon>
        <taxon>Astrocoeniina</taxon>
        <taxon>Acroporidae</taxon>
        <taxon>Acropora</taxon>
    </lineage>
</organism>
<dbReference type="EMBL" id="JARQWQ010000003">
    <property type="protein sequence ID" value="KAK2572712.1"/>
    <property type="molecule type" value="Genomic_DNA"/>
</dbReference>
<gene>
    <name evidence="2" type="ORF">P5673_001692</name>
</gene>
<reference evidence="2" key="1">
    <citation type="journal article" date="2023" name="G3 (Bethesda)">
        <title>Whole genome assembly and annotation of the endangered Caribbean coral Acropora cervicornis.</title>
        <authorList>
            <person name="Selwyn J.D."/>
            <person name="Vollmer S.V."/>
        </authorList>
    </citation>
    <scope>NUCLEOTIDE SEQUENCE</scope>
    <source>
        <strain evidence="2">K2</strain>
    </source>
</reference>
<name>A0AAD9R451_ACRCE</name>
<evidence type="ECO:0000313" key="2">
    <source>
        <dbReference type="EMBL" id="KAK2572712.1"/>
    </source>
</evidence>
<accession>A0AAD9R451</accession>